<feature type="transmembrane region" description="Helical" evidence="7">
    <location>
        <begin position="208"/>
        <end position="229"/>
    </location>
</feature>
<keyword evidence="3 7" id="KW-0812">Transmembrane</keyword>
<keyword evidence="4 7" id="KW-1133">Transmembrane helix</keyword>
<evidence type="ECO:0000256" key="2">
    <source>
        <dbReference type="ARBA" id="ARBA00022448"/>
    </source>
</evidence>
<evidence type="ECO:0000313" key="9">
    <source>
        <dbReference type="EMBL" id="KAK7466438.1"/>
    </source>
</evidence>
<dbReference type="SUPFAM" id="SSF103473">
    <property type="entry name" value="MFS general substrate transporter"/>
    <property type="match status" value="1"/>
</dbReference>
<dbReference type="EMBL" id="JBANRG010000005">
    <property type="protein sequence ID" value="KAK7466438.1"/>
    <property type="molecule type" value="Genomic_DNA"/>
</dbReference>
<dbReference type="InterPro" id="IPR020846">
    <property type="entry name" value="MFS_dom"/>
</dbReference>
<proteinExistence type="predicted"/>
<dbReference type="Pfam" id="PF07690">
    <property type="entry name" value="MFS_1"/>
    <property type="match status" value="1"/>
</dbReference>
<keyword evidence="5 7" id="KW-0472">Membrane</keyword>
<feature type="transmembrane region" description="Helical" evidence="7">
    <location>
        <begin position="52"/>
        <end position="70"/>
    </location>
</feature>
<feature type="transmembrane region" description="Helical" evidence="7">
    <location>
        <begin position="513"/>
        <end position="538"/>
    </location>
</feature>
<keyword evidence="10" id="KW-1185">Reference proteome</keyword>
<dbReference type="PROSITE" id="PS50850">
    <property type="entry name" value="MFS"/>
    <property type="match status" value="1"/>
</dbReference>
<comment type="subcellular location">
    <subcellularLocation>
        <location evidence="1">Endomembrane system</location>
        <topology evidence="1">Multi-pass membrane protein</topology>
    </subcellularLocation>
</comment>
<dbReference type="InterPro" id="IPR011701">
    <property type="entry name" value="MFS"/>
</dbReference>
<feature type="compositionally biased region" description="Polar residues" evidence="6">
    <location>
        <begin position="1"/>
        <end position="17"/>
    </location>
</feature>
<keyword evidence="2" id="KW-0813">Transport</keyword>
<name>A0ABR1JYU2_9AGAR</name>
<accession>A0ABR1JYU2</accession>
<feature type="transmembrane region" description="Helical" evidence="7">
    <location>
        <begin position="90"/>
        <end position="108"/>
    </location>
</feature>
<evidence type="ECO:0000259" key="8">
    <source>
        <dbReference type="PROSITE" id="PS50850"/>
    </source>
</evidence>
<feature type="transmembrane region" description="Helical" evidence="7">
    <location>
        <begin position="409"/>
        <end position="427"/>
    </location>
</feature>
<dbReference type="Gene3D" id="1.20.1720.10">
    <property type="entry name" value="Multidrug resistance protein D"/>
    <property type="match status" value="1"/>
</dbReference>
<evidence type="ECO:0000313" key="10">
    <source>
        <dbReference type="Proteomes" id="UP001498398"/>
    </source>
</evidence>
<organism evidence="9 10">
    <name type="scientific">Marasmiellus scandens</name>
    <dbReference type="NCBI Taxonomy" id="2682957"/>
    <lineage>
        <taxon>Eukaryota</taxon>
        <taxon>Fungi</taxon>
        <taxon>Dikarya</taxon>
        <taxon>Basidiomycota</taxon>
        <taxon>Agaricomycotina</taxon>
        <taxon>Agaricomycetes</taxon>
        <taxon>Agaricomycetidae</taxon>
        <taxon>Agaricales</taxon>
        <taxon>Marasmiineae</taxon>
        <taxon>Omphalotaceae</taxon>
        <taxon>Marasmiellus</taxon>
    </lineage>
</organism>
<feature type="transmembrane region" description="Helical" evidence="7">
    <location>
        <begin position="120"/>
        <end position="137"/>
    </location>
</feature>
<feature type="transmembrane region" description="Helical" evidence="7">
    <location>
        <begin position="358"/>
        <end position="377"/>
    </location>
</feature>
<feature type="region of interest" description="Disordered" evidence="6">
    <location>
        <begin position="1"/>
        <end position="39"/>
    </location>
</feature>
<dbReference type="Proteomes" id="UP001498398">
    <property type="component" value="Unassembled WGS sequence"/>
</dbReference>
<protein>
    <recommendedName>
        <fullName evidence="8">Major facilitator superfamily (MFS) profile domain-containing protein</fullName>
    </recommendedName>
</protein>
<gene>
    <name evidence="9" type="ORF">VKT23_005160</name>
</gene>
<dbReference type="InterPro" id="IPR036259">
    <property type="entry name" value="MFS_trans_sf"/>
</dbReference>
<dbReference type="Gene3D" id="1.20.1250.20">
    <property type="entry name" value="MFS general substrate transporter like domains"/>
    <property type="match status" value="1"/>
</dbReference>
<feature type="transmembrane region" description="Helical" evidence="7">
    <location>
        <begin position="384"/>
        <end position="403"/>
    </location>
</feature>
<feature type="transmembrane region" description="Helical" evidence="7">
    <location>
        <begin position="250"/>
        <end position="269"/>
    </location>
</feature>
<sequence>MSEKQSTPSSPAMSREQSISHEPRNDTSKTEQSPPATAPVAKAAVTLSPTKFALVMVSIWLGNFVAFFNETDATTSMHAVGAEFNAASEQNWIATAYLVGFTVTQLLLGKFSDIFGRGRVFTATLFIFACGTLWAALSQSMHSLIGGRVLQGIGAAGRQTVGVIIIIDLTTPYTRGLWLGLFNLSLSLGIAFGPIIGALVSTHTTWRWLFWMTLILIGVTMALAANAINYPVPNRKQSVGILTQLREVDWLGSVMAVILAALICVPIEMGNKIFAWNSAPIIVMFVIAALLLPVFVVYEYKYPKNPVVDIHLFKLFNIQIACVINFLTGAGNFGAIFFLPRYFIDIKDASLVTSGLQMLGLTLGIGVASVFGANLISQTGQIRLTGLLGSALYTVGAGLMVTIGRTTPIAVVIVYSVLWGLGSGILYQPSMVVGPMSVKPQEMAGISGFLAFLRTLGGTFATALLTAIFETRFTEELRGIVPDDLLSQGLGLADNHAQFPRFSDRIVDAMVKAFHVGAIPAIVFGALYGLSVIFLRNLDFVPAWRKKRLEAKQKDSTEKA</sequence>
<evidence type="ECO:0000256" key="1">
    <source>
        <dbReference type="ARBA" id="ARBA00004127"/>
    </source>
</evidence>
<feature type="transmembrane region" description="Helical" evidence="7">
    <location>
        <begin position="312"/>
        <end position="338"/>
    </location>
</feature>
<reference evidence="9 10" key="1">
    <citation type="submission" date="2024-01" db="EMBL/GenBank/DDBJ databases">
        <title>A draft genome for the cacao thread blight pathogen Marasmiellus scandens.</title>
        <authorList>
            <person name="Baruah I.K."/>
            <person name="Leung J."/>
            <person name="Bukari Y."/>
            <person name="Amoako-Attah I."/>
            <person name="Meinhardt L.W."/>
            <person name="Bailey B.A."/>
            <person name="Cohen S.P."/>
        </authorList>
    </citation>
    <scope>NUCLEOTIDE SEQUENCE [LARGE SCALE GENOMIC DNA]</scope>
    <source>
        <strain evidence="9 10">GH-19</strain>
    </source>
</reference>
<feature type="transmembrane region" description="Helical" evidence="7">
    <location>
        <begin position="448"/>
        <end position="469"/>
    </location>
</feature>
<dbReference type="PANTHER" id="PTHR23501">
    <property type="entry name" value="MAJOR FACILITATOR SUPERFAMILY"/>
    <property type="match status" value="1"/>
</dbReference>
<feature type="transmembrane region" description="Helical" evidence="7">
    <location>
        <begin position="176"/>
        <end position="196"/>
    </location>
</feature>
<dbReference type="PANTHER" id="PTHR23501:SF191">
    <property type="entry name" value="VACUOLAR BASIC AMINO ACID TRANSPORTER 4"/>
    <property type="match status" value="1"/>
</dbReference>
<feature type="transmembrane region" description="Helical" evidence="7">
    <location>
        <begin position="281"/>
        <end position="300"/>
    </location>
</feature>
<feature type="domain" description="Major facilitator superfamily (MFS) profile" evidence="8">
    <location>
        <begin position="55"/>
        <end position="543"/>
    </location>
</feature>
<comment type="caution">
    <text evidence="9">The sequence shown here is derived from an EMBL/GenBank/DDBJ whole genome shotgun (WGS) entry which is preliminary data.</text>
</comment>
<evidence type="ECO:0000256" key="4">
    <source>
        <dbReference type="ARBA" id="ARBA00022989"/>
    </source>
</evidence>
<evidence type="ECO:0000256" key="3">
    <source>
        <dbReference type="ARBA" id="ARBA00022692"/>
    </source>
</evidence>
<evidence type="ECO:0000256" key="7">
    <source>
        <dbReference type="SAM" id="Phobius"/>
    </source>
</evidence>
<feature type="compositionally biased region" description="Basic and acidic residues" evidence="6">
    <location>
        <begin position="18"/>
        <end position="29"/>
    </location>
</feature>
<evidence type="ECO:0000256" key="6">
    <source>
        <dbReference type="SAM" id="MobiDB-lite"/>
    </source>
</evidence>
<evidence type="ECO:0000256" key="5">
    <source>
        <dbReference type="ARBA" id="ARBA00023136"/>
    </source>
</evidence>